<proteinExistence type="predicted"/>
<dbReference type="CDD" id="cd03801">
    <property type="entry name" value="GT4_PimA-like"/>
    <property type="match status" value="1"/>
</dbReference>
<sequence length="371" mass="41602">MAKRKLLYILHDVQIGGVEVAMLSALPELNRQFDLKVMVLGSVDANITSHLSPEEKACLVPFDYKLSMYPLVIPKMIRFILNFAPDVMICSLWRASLLGVIAKKLRPRLRFISFIHNTAFFHRLDQLFSQAAIRNADLIFTDSRATALFVSQHFKPSAAVEVISFFTTHSPDYKTAPPLDKQDLRFMFLGRINTVKNLPLAIDTIRYLTDSGHNVSLDIYGRDDGMLETVMEYIRTNQLENRVRFQGEVNGSQKLELFRNYHFLIQLSTHEGMAMSVAEAMQNGLVCFVTAVGEIPIYATDMKTAIFADISTPEAFGKSLKKLESAIEDPNLYQKISSDSYESLKAVGTYSESLVASIQGMLRKAGAAGSH</sequence>
<reference evidence="5" key="1">
    <citation type="submission" date="2016-10" db="EMBL/GenBank/DDBJ databases">
        <authorList>
            <person name="Varghese N."/>
            <person name="Submissions S."/>
        </authorList>
    </citation>
    <scope>NUCLEOTIDE SEQUENCE [LARGE SCALE GENOMIC DNA]</scope>
    <source>
        <strain evidence="5">DSM 25329</strain>
    </source>
</reference>
<dbReference type="AlphaFoldDB" id="A0A1G7REA0"/>
<keyword evidence="5" id="KW-1185">Reference proteome</keyword>
<evidence type="ECO:0000313" key="5">
    <source>
        <dbReference type="Proteomes" id="UP000198748"/>
    </source>
</evidence>
<protein>
    <submittedName>
        <fullName evidence="4">Glycosyltransferase involved in cell wall bisynthesis</fullName>
    </submittedName>
</protein>
<dbReference type="STRING" id="659014.SAMN04487996_11513"/>
<evidence type="ECO:0000259" key="2">
    <source>
        <dbReference type="Pfam" id="PF00534"/>
    </source>
</evidence>
<accession>A0A1G7REA0</accession>
<dbReference type="GO" id="GO:0016757">
    <property type="term" value="F:glycosyltransferase activity"/>
    <property type="evidence" value="ECO:0007669"/>
    <property type="project" value="InterPro"/>
</dbReference>
<dbReference type="Proteomes" id="UP000198748">
    <property type="component" value="Unassembled WGS sequence"/>
</dbReference>
<dbReference type="Gene3D" id="3.40.50.2000">
    <property type="entry name" value="Glycogen Phosphorylase B"/>
    <property type="match status" value="2"/>
</dbReference>
<dbReference type="InterPro" id="IPR028098">
    <property type="entry name" value="Glyco_trans_4-like_N"/>
</dbReference>
<keyword evidence="1 4" id="KW-0808">Transferase</keyword>
<dbReference type="PANTHER" id="PTHR46401:SF2">
    <property type="entry name" value="GLYCOSYLTRANSFERASE WBBK-RELATED"/>
    <property type="match status" value="1"/>
</dbReference>
<feature type="domain" description="Glycosyl transferase family 1" evidence="2">
    <location>
        <begin position="176"/>
        <end position="339"/>
    </location>
</feature>
<evidence type="ECO:0000256" key="1">
    <source>
        <dbReference type="ARBA" id="ARBA00022679"/>
    </source>
</evidence>
<dbReference type="EMBL" id="FNAN01000015">
    <property type="protein sequence ID" value="SDG08499.1"/>
    <property type="molecule type" value="Genomic_DNA"/>
</dbReference>
<dbReference type="OrthoDB" id="9792269at2"/>
<dbReference type="PANTHER" id="PTHR46401">
    <property type="entry name" value="GLYCOSYLTRANSFERASE WBBK-RELATED"/>
    <property type="match status" value="1"/>
</dbReference>
<evidence type="ECO:0000313" key="4">
    <source>
        <dbReference type="EMBL" id="SDG08499.1"/>
    </source>
</evidence>
<feature type="domain" description="Glycosyltransferase subfamily 4-like N-terminal" evidence="3">
    <location>
        <begin position="15"/>
        <end position="163"/>
    </location>
</feature>
<organism evidence="4 5">
    <name type="scientific">Dyadobacter soli</name>
    <dbReference type="NCBI Taxonomy" id="659014"/>
    <lineage>
        <taxon>Bacteria</taxon>
        <taxon>Pseudomonadati</taxon>
        <taxon>Bacteroidota</taxon>
        <taxon>Cytophagia</taxon>
        <taxon>Cytophagales</taxon>
        <taxon>Spirosomataceae</taxon>
        <taxon>Dyadobacter</taxon>
    </lineage>
</organism>
<evidence type="ECO:0000259" key="3">
    <source>
        <dbReference type="Pfam" id="PF13439"/>
    </source>
</evidence>
<dbReference type="Pfam" id="PF13439">
    <property type="entry name" value="Glyco_transf_4"/>
    <property type="match status" value="1"/>
</dbReference>
<dbReference type="SUPFAM" id="SSF53756">
    <property type="entry name" value="UDP-Glycosyltransferase/glycogen phosphorylase"/>
    <property type="match status" value="1"/>
</dbReference>
<dbReference type="RefSeq" id="WP_090155160.1">
    <property type="nucleotide sequence ID" value="NZ_FNAN01000015.1"/>
</dbReference>
<dbReference type="InterPro" id="IPR001296">
    <property type="entry name" value="Glyco_trans_1"/>
</dbReference>
<name>A0A1G7REA0_9BACT</name>
<dbReference type="Pfam" id="PF00534">
    <property type="entry name" value="Glycos_transf_1"/>
    <property type="match status" value="1"/>
</dbReference>
<gene>
    <name evidence="4" type="ORF">SAMN04487996_11513</name>
</gene>